<evidence type="ECO:0000259" key="8">
    <source>
        <dbReference type="Pfam" id="PF01435"/>
    </source>
</evidence>
<keyword evidence="7" id="KW-0732">Signal</keyword>
<dbReference type="GO" id="GO:0004222">
    <property type="term" value="F:metalloendopeptidase activity"/>
    <property type="evidence" value="ECO:0007669"/>
    <property type="project" value="InterPro"/>
</dbReference>
<dbReference type="CDD" id="cd07324">
    <property type="entry name" value="M48C_Oma1-like"/>
    <property type="match status" value="1"/>
</dbReference>
<organism evidence="9 10">
    <name type="scientific">Hyphomonas hirschiana VP5</name>
    <dbReference type="NCBI Taxonomy" id="1280951"/>
    <lineage>
        <taxon>Bacteria</taxon>
        <taxon>Pseudomonadati</taxon>
        <taxon>Pseudomonadota</taxon>
        <taxon>Alphaproteobacteria</taxon>
        <taxon>Hyphomonadales</taxon>
        <taxon>Hyphomonadaceae</taxon>
        <taxon>Hyphomonas</taxon>
    </lineage>
</organism>
<evidence type="ECO:0000313" key="9">
    <source>
        <dbReference type="EMBL" id="KCZ91503.1"/>
    </source>
</evidence>
<protein>
    <submittedName>
        <fullName evidence="9">M48 family peptidase</fullName>
    </submittedName>
</protein>
<keyword evidence="10" id="KW-1185">Reference proteome</keyword>
<keyword evidence="6" id="KW-0482">Metalloprotease</keyword>
<evidence type="ECO:0000256" key="5">
    <source>
        <dbReference type="ARBA" id="ARBA00022833"/>
    </source>
</evidence>
<dbReference type="InterPro" id="IPR011990">
    <property type="entry name" value="TPR-like_helical_dom_sf"/>
</dbReference>
<dbReference type="PANTHER" id="PTHR22726">
    <property type="entry name" value="METALLOENDOPEPTIDASE OMA1"/>
    <property type="match status" value="1"/>
</dbReference>
<dbReference type="SUPFAM" id="SSF48452">
    <property type="entry name" value="TPR-like"/>
    <property type="match status" value="1"/>
</dbReference>
<feature type="signal peptide" evidence="7">
    <location>
        <begin position="1"/>
        <end position="24"/>
    </location>
</feature>
<evidence type="ECO:0000256" key="4">
    <source>
        <dbReference type="ARBA" id="ARBA00022801"/>
    </source>
</evidence>
<evidence type="ECO:0000256" key="6">
    <source>
        <dbReference type="ARBA" id="ARBA00023049"/>
    </source>
</evidence>
<evidence type="ECO:0000256" key="7">
    <source>
        <dbReference type="SAM" id="SignalP"/>
    </source>
</evidence>
<reference evidence="9 10" key="1">
    <citation type="submission" date="2013-04" db="EMBL/GenBank/DDBJ databases">
        <title>Hyphomonas hirschiana VP5 Genome Sequencing.</title>
        <authorList>
            <person name="Lai Q."/>
            <person name="Shao Z."/>
        </authorList>
    </citation>
    <scope>NUCLEOTIDE SEQUENCE [LARGE SCALE GENOMIC DNA]</scope>
    <source>
        <strain evidence="9 10">VP5</strain>
    </source>
</reference>
<dbReference type="PATRIC" id="fig|1280951.3.peg.2614"/>
<comment type="cofactor">
    <cofactor evidence="1">
        <name>Zn(2+)</name>
        <dbReference type="ChEBI" id="CHEBI:29105"/>
    </cofactor>
</comment>
<name>A0A059FM16_9PROT</name>
<dbReference type="PANTHER" id="PTHR22726:SF1">
    <property type="entry name" value="METALLOENDOPEPTIDASE OMA1, MITOCHONDRIAL"/>
    <property type="match status" value="1"/>
</dbReference>
<dbReference type="AlphaFoldDB" id="A0A059FM16"/>
<dbReference type="EMBL" id="ARYI01000011">
    <property type="protein sequence ID" value="KCZ91503.1"/>
    <property type="molecule type" value="Genomic_DNA"/>
</dbReference>
<feature type="chain" id="PRO_5001572390" evidence="7">
    <location>
        <begin position="25"/>
        <end position="478"/>
    </location>
</feature>
<evidence type="ECO:0000256" key="2">
    <source>
        <dbReference type="ARBA" id="ARBA00022670"/>
    </source>
</evidence>
<keyword evidence="4" id="KW-0378">Hydrolase</keyword>
<evidence type="ECO:0000256" key="3">
    <source>
        <dbReference type="ARBA" id="ARBA00022723"/>
    </source>
</evidence>
<comment type="caution">
    <text evidence="9">The sequence shown here is derived from an EMBL/GenBank/DDBJ whole genome shotgun (WGS) entry which is preliminary data.</text>
</comment>
<dbReference type="InterPro" id="IPR001915">
    <property type="entry name" value="Peptidase_M48"/>
</dbReference>
<proteinExistence type="predicted"/>
<evidence type="ECO:0000256" key="1">
    <source>
        <dbReference type="ARBA" id="ARBA00001947"/>
    </source>
</evidence>
<dbReference type="Gene3D" id="1.25.40.10">
    <property type="entry name" value="Tetratricopeptide repeat domain"/>
    <property type="match status" value="1"/>
</dbReference>
<keyword evidence="3" id="KW-0479">Metal-binding</keyword>
<dbReference type="Pfam" id="PF01435">
    <property type="entry name" value="Peptidase_M48"/>
    <property type="match status" value="1"/>
</dbReference>
<gene>
    <name evidence="9" type="ORF">HHI_12964</name>
</gene>
<evidence type="ECO:0000313" key="10">
    <source>
        <dbReference type="Proteomes" id="UP000025061"/>
    </source>
</evidence>
<dbReference type="GO" id="GO:0016020">
    <property type="term" value="C:membrane"/>
    <property type="evidence" value="ECO:0007669"/>
    <property type="project" value="TreeGrafter"/>
</dbReference>
<dbReference type="GO" id="GO:0046872">
    <property type="term" value="F:metal ion binding"/>
    <property type="evidence" value="ECO:0007669"/>
    <property type="project" value="UniProtKB-KW"/>
</dbReference>
<dbReference type="InterPro" id="IPR051156">
    <property type="entry name" value="Mito/Outer_Membr_Metalloprot"/>
</dbReference>
<dbReference type="RefSeq" id="WP_011647673.1">
    <property type="nucleotide sequence ID" value="NZ_ARYI01000011.1"/>
</dbReference>
<dbReference type="Proteomes" id="UP000025061">
    <property type="component" value="Unassembled WGS sequence"/>
</dbReference>
<sequence>MAHKVIKIVTAVAASAIMALSASAQSIIRDAEIEETIREWTDPILEVSGLVPADVGIYIINDPSLNAFVGNGQRIHIHTGLMIAAETPGQIKGVIAHETCHIACGHTVSRARAASVAMRPALLSIGLGILAIAAGEGGAGAALIGSSQQFAAANFFTHTRPEEASADAHAVKYLAALGQSPAGIVEFFENFRYQEVMSEARRYPYFRAHPLASDRIRTTRSLAEATGLMDVQPTEREQKQYEMLRAKLVGFLDSPLKVRRDYPATDTSQPARYARAIAAYLAADIQSAMKDIDSLLAEEPDNPYFHELKGQILFESGRVAESVEPHKRSLELKPGQPLLLINYGRSLNARGEEGDFKLAETALRDALIAEPDNAFAWAQLAITMEKQGQRPEAQLATAESAYWVGDIVRANAFARRAVDQLDRGTPNFRRADDILLITDPSNPENRQFYERYNRGQRLSIDTSAREMPFGDFSRQQPW</sequence>
<dbReference type="GO" id="GO:0051603">
    <property type="term" value="P:proteolysis involved in protein catabolic process"/>
    <property type="evidence" value="ECO:0007669"/>
    <property type="project" value="TreeGrafter"/>
</dbReference>
<dbReference type="Gene3D" id="3.30.2010.10">
    <property type="entry name" value="Metalloproteases ('zincins'), catalytic domain"/>
    <property type="match status" value="1"/>
</dbReference>
<accession>A0A059FM16</accession>
<feature type="domain" description="Peptidase M48" evidence="8">
    <location>
        <begin position="46"/>
        <end position="221"/>
    </location>
</feature>
<keyword evidence="2" id="KW-0645">Protease</keyword>
<keyword evidence="5" id="KW-0862">Zinc</keyword>